<reference evidence="3" key="1">
    <citation type="submission" date="2023-10" db="EMBL/GenBank/DDBJ databases">
        <title>Genome assemblies of two species of porcelain crab, Petrolisthes cinctipes and Petrolisthes manimaculis (Anomura: Porcellanidae).</title>
        <authorList>
            <person name="Angst P."/>
        </authorList>
    </citation>
    <scope>NUCLEOTIDE SEQUENCE</scope>
    <source>
        <strain evidence="3">PB745_01</strain>
        <tissue evidence="3">Gill</tissue>
    </source>
</reference>
<dbReference type="GO" id="GO:0005634">
    <property type="term" value="C:nucleus"/>
    <property type="evidence" value="ECO:0007669"/>
    <property type="project" value="TreeGrafter"/>
</dbReference>
<dbReference type="InterPro" id="IPR006578">
    <property type="entry name" value="MADF-dom"/>
</dbReference>
<sequence>MAPLTWGRQVEHALIDLVRDQPPLWQTSHPNYTKKNLKRELYRQIADTLQAMYPEIHDITPENIQTKYSNLRTSFKRELKKIREVKSGSDGRDELKDSQWPMFDSMLFLLDVVEPSPNISTNSFDSQVARSSEEDLFFSTLDPGYADQSQDVVRIRDREGTTSPATASTPSPSQSVLTPSFASSSTPSPASASQFLLPQIPAPSLASASQPPPSASLKQTPLRKRKLEKGSEPASTNTQKILGAMANAISDLNTSKGIPSCCGILVEKTCEKLSFLNQLRLLGKLTKIMEEELMEAGVSVEPM</sequence>
<evidence type="ECO:0000313" key="3">
    <source>
        <dbReference type="EMBL" id="KAK3887627.1"/>
    </source>
</evidence>
<evidence type="ECO:0000313" key="4">
    <source>
        <dbReference type="Proteomes" id="UP001286313"/>
    </source>
</evidence>
<accession>A0AAE1G9N1</accession>
<feature type="region of interest" description="Disordered" evidence="1">
    <location>
        <begin position="157"/>
        <end position="236"/>
    </location>
</feature>
<dbReference type="PANTHER" id="PTHR12243:SF69">
    <property type="entry name" value="SI:CH73-59F11.3"/>
    <property type="match status" value="1"/>
</dbReference>
<dbReference type="AlphaFoldDB" id="A0AAE1G9N1"/>
<evidence type="ECO:0000259" key="2">
    <source>
        <dbReference type="PROSITE" id="PS51029"/>
    </source>
</evidence>
<feature type="compositionally biased region" description="Low complexity" evidence="1">
    <location>
        <begin position="161"/>
        <end position="209"/>
    </location>
</feature>
<dbReference type="Proteomes" id="UP001286313">
    <property type="component" value="Unassembled WGS sequence"/>
</dbReference>
<dbReference type="SMART" id="SM00595">
    <property type="entry name" value="MADF"/>
    <property type="match status" value="1"/>
</dbReference>
<evidence type="ECO:0000256" key="1">
    <source>
        <dbReference type="SAM" id="MobiDB-lite"/>
    </source>
</evidence>
<comment type="caution">
    <text evidence="3">The sequence shown here is derived from an EMBL/GenBank/DDBJ whole genome shotgun (WGS) entry which is preliminary data.</text>
</comment>
<protein>
    <recommendedName>
        <fullName evidence="2">MADF domain-containing protein</fullName>
    </recommendedName>
</protein>
<dbReference type="EMBL" id="JAWQEG010000621">
    <property type="protein sequence ID" value="KAK3887627.1"/>
    <property type="molecule type" value="Genomic_DNA"/>
</dbReference>
<dbReference type="GO" id="GO:0006357">
    <property type="term" value="P:regulation of transcription by RNA polymerase II"/>
    <property type="evidence" value="ECO:0007669"/>
    <property type="project" value="TreeGrafter"/>
</dbReference>
<dbReference type="Pfam" id="PF10545">
    <property type="entry name" value="MADF_DNA_bdg"/>
    <property type="match status" value="1"/>
</dbReference>
<keyword evidence="4" id="KW-1185">Reference proteome</keyword>
<gene>
    <name evidence="3" type="ORF">Pcinc_008331</name>
</gene>
<dbReference type="PANTHER" id="PTHR12243">
    <property type="entry name" value="MADF DOMAIN TRANSCRIPTION FACTOR"/>
    <property type="match status" value="1"/>
</dbReference>
<proteinExistence type="predicted"/>
<organism evidence="3 4">
    <name type="scientific">Petrolisthes cinctipes</name>
    <name type="common">Flat porcelain crab</name>
    <dbReference type="NCBI Taxonomy" id="88211"/>
    <lineage>
        <taxon>Eukaryota</taxon>
        <taxon>Metazoa</taxon>
        <taxon>Ecdysozoa</taxon>
        <taxon>Arthropoda</taxon>
        <taxon>Crustacea</taxon>
        <taxon>Multicrustacea</taxon>
        <taxon>Malacostraca</taxon>
        <taxon>Eumalacostraca</taxon>
        <taxon>Eucarida</taxon>
        <taxon>Decapoda</taxon>
        <taxon>Pleocyemata</taxon>
        <taxon>Anomura</taxon>
        <taxon>Galatheoidea</taxon>
        <taxon>Porcellanidae</taxon>
        <taxon>Petrolisthes</taxon>
    </lineage>
</organism>
<dbReference type="GO" id="GO:0005667">
    <property type="term" value="C:transcription regulator complex"/>
    <property type="evidence" value="ECO:0007669"/>
    <property type="project" value="TreeGrafter"/>
</dbReference>
<name>A0AAE1G9N1_PETCI</name>
<dbReference type="PROSITE" id="PS51029">
    <property type="entry name" value="MADF"/>
    <property type="match status" value="1"/>
</dbReference>
<dbReference type="InterPro" id="IPR039353">
    <property type="entry name" value="TF_Adf1"/>
</dbReference>
<feature type="domain" description="MADF" evidence="2">
    <location>
        <begin position="13"/>
        <end position="114"/>
    </location>
</feature>